<feature type="domain" description="Oligosaccharyl transferase STT3 N-terminal" evidence="18">
    <location>
        <begin position="126"/>
        <end position="419"/>
    </location>
</feature>
<dbReference type="GO" id="GO:0046872">
    <property type="term" value="F:metal ion binding"/>
    <property type="evidence" value="ECO:0007669"/>
    <property type="project" value="UniProtKB-KW"/>
</dbReference>
<feature type="transmembrane region" description="Helical" evidence="17">
    <location>
        <begin position="185"/>
        <end position="207"/>
    </location>
</feature>
<evidence type="ECO:0000256" key="5">
    <source>
        <dbReference type="ARBA" id="ARBA00010810"/>
    </source>
</evidence>
<dbReference type="GO" id="GO:0004576">
    <property type="term" value="F:oligosaccharyl transferase activity"/>
    <property type="evidence" value="ECO:0007669"/>
    <property type="project" value="InterPro"/>
</dbReference>
<evidence type="ECO:0000256" key="4">
    <source>
        <dbReference type="ARBA" id="ARBA00004922"/>
    </source>
</evidence>
<keyword evidence="7 19" id="KW-0328">Glycosyltransferase</keyword>
<evidence type="ECO:0000256" key="8">
    <source>
        <dbReference type="ARBA" id="ARBA00022679"/>
    </source>
</evidence>
<feature type="transmembrane region" description="Helical" evidence="17">
    <location>
        <begin position="321"/>
        <end position="339"/>
    </location>
</feature>
<keyword evidence="13 17" id="KW-0472">Membrane</keyword>
<feature type="transmembrane region" description="Helical" evidence="17">
    <location>
        <begin position="345"/>
        <end position="369"/>
    </location>
</feature>
<proteinExistence type="inferred from homology"/>
<dbReference type="AlphaFoldDB" id="A0A0H4TR92"/>
<evidence type="ECO:0000256" key="2">
    <source>
        <dbReference type="ARBA" id="ARBA00001946"/>
    </source>
</evidence>
<dbReference type="EMBL" id="KT007010">
    <property type="protein sequence ID" value="AKQ03299.1"/>
    <property type="molecule type" value="Genomic_DNA"/>
</dbReference>
<comment type="similarity">
    <text evidence="5">Belongs to the STT3 family.</text>
</comment>
<dbReference type="Pfam" id="PF02516">
    <property type="entry name" value="STT3"/>
    <property type="match status" value="1"/>
</dbReference>
<evidence type="ECO:0000256" key="7">
    <source>
        <dbReference type="ARBA" id="ARBA00022676"/>
    </source>
</evidence>
<dbReference type="UniPathway" id="UPA00378"/>
<feature type="transmembrane region" description="Helical" evidence="17">
    <location>
        <begin position="219"/>
        <end position="238"/>
    </location>
</feature>
<evidence type="ECO:0000256" key="13">
    <source>
        <dbReference type="ARBA" id="ARBA00023136"/>
    </source>
</evidence>
<evidence type="ECO:0000259" key="18">
    <source>
        <dbReference type="Pfam" id="PF02516"/>
    </source>
</evidence>
<accession>A0A0H4TR92</accession>
<dbReference type="InterPro" id="IPR048307">
    <property type="entry name" value="STT3_N"/>
</dbReference>
<evidence type="ECO:0000256" key="17">
    <source>
        <dbReference type="SAM" id="Phobius"/>
    </source>
</evidence>
<feature type="transmembrane region" description="Helical" evidence="17">
    <location>
        <begin position="250"/>
        <end position="269"/>
    </location>
</feature>
<dbReference type="PANTHER" id="PTHR13872:SF1">
    <property type="entry name" value="DOLICHYL-DIPHOSPHOOLIGOSACCHARIDE--PROTEIN GLYCOSYLTRANSFERASE SUBUNIT STT3B"/>
    <property type="match status" value="1"/>
</dbReference>
<evidence type="ECO:0000256" key="15">
    <source>
        <dbReference type="ARBA" id="ARBA00030679"/>
    </source>
</evidence>
<dbReference type="EC" id="2.4.99.21" evidence="6"/>
<evidence type="ECO:0000256" key="9">
    <source>
        <dbReference type="ARBA" id="ARBA00022692"/>
    </source>
</evidence>
<evidence type="ECO:0000256" key="6">
    <source>
        <dbReference type="ARBA" id="ARBA00012602"/>
    </source>
</evidence>
<dbReference type="InterPro" id="IPR003674">
    <property type="entry name" value="Oligo_trans_STT3"/>
</dbReference>
<evidence type="ECO:0000256" key="1">
    <source>
        <dbReference type="ARBA" id="ARBA00001936"/>
    </source>
</evidence>
<keyword evidence="10" id="KW-0479">Metal-binding</keyword>
<feature type="transmembrane region" description="Helical" evidence="17">
    <location>
        <begin position="477"/>
        <end position="495"/>
    </location>
</feature>
<evidence type="ECO:0000256" key="10">
    <source>
        <dbReference type="ARBA" id="ARBA00022723"/>
    </source>
</evidence>
<comment type="cofactor">
    <cofactor evidence="1">
        <name>Mn(2+)</name>
        <dbReference type="ChEBI" id="CHEBI:29035"/>
    </cofactor>
</comment>
<keyword evidence="12 17" id="KW-1133">Transmembrane helix</keyword>
<feature type="transmembrane region" description="Helical" evidence="17">
    <location>
        <begin position="26"/>
        <end position="43"/>
    </location>
</feature>
<feature type="transmembrane region" description="Helical" evidence="17">
    <location>
        <begin position="55"/>
        <end position="80"/>
    </location>
</feature>
<feature type="transmembrane region" description="Helical" evidence="17">
    <location>
        <begin position="542"/>
        <end position="561"/>
    </location>
</feature>
<comment type="cofactor">
    <cofactor evidence="2">
        <name>Mg(2+)</name>
        <dbReference type="ChEBI" id="CHEBI:18420"/>
    </cofactor>
</comment>
<feature type="transmembrane region" description="Helical" evidence="17">
    <location>
        <begin position="602"/>
        <end position="624"/>
    </location>
</feature>
<feature type="transmembrane region" description="Helical" evidence="17">
    <location>
        <begin position="276"/>
        <end position="292"/>
    </location>
</feature>
<evidence type="ECO:0000256" key="11">
    <source>
        <dbReference type="ARBA" id="ARBA00022842"/>
    </source>
</evidence>
<protein>
    <recommendedName>
        <fullName evidence="6">dolichyl-phosphooligosaccharide-protein glycotransferase</fullName>
        <ecNumber evidence="6">2.4.99.21</ecNumber>
    </recommendedName>
    <alternativeName>
        <fullName evidence="15">Oligosaccharyl transferase</fullName>
    </alternativeName>
</protein>
<keyword evidence="9 17" id="KW-0812">Transmembrane</keyword>
<comment type="pathway">
    <text evidence="4">Protein modification; protein glycosylation.</text>
</comment>
<feature type="transmembrane region" description="Helical" evidence="17">
    <location>
        <begin position="390"/>
        <end position="414"/>
    </location>
</feature>
<keyword evidence="8 19" id="KW-0808">Transferase</keyword>
<evidence type="ECO:0000256" key="14">
    <source>
        <dbReference type="ARBA" id="ARBA00023211"/>
    </source>
</evidence>
<feature type="transmembrane region" description="Helical" evidence="17">
    <location>
        <begin position="567"/>
        <end position="590"/>
    </location>
</feature>
<dbReference type="Gene3D" id="3.40.50.12610">
    <property type="match status" value="1"/>
</dbReference>
<sequence length="967" mass="110383">MEEQGTIKINTGEIRGNIRKVINNNYTFLFSLLFIAIIVLLIIKSYGIGSGITFLARLFSAFSINILLLLAGTLVLSAVLAHYGKFRFMFLPIVIWLIITTAVIRTSNIDQLKDVTTGDYTFGPDLDPFLYWRHATEISENRLEIIDHFRQAPLGVKNYAYTNIMPWIIFYFYKLFSVFSDVSLTYSAIILPVVLFIISVIGFLLFVKTISSFKMSEQKSWITAIIASIFYAFIPAMLHRTIAGIPEIESLGMVWFWFTFLFFTLAWKAKERKKQILFGVLAGIFTGAMSWSWGGYKYIYMILSLTILILFLFGKDREKIFVIFSSWITPALIFELLKIKSITTIIVGFSDVGFSAFVWFIICLDIVLSKSNIKDTEFLKKINIPDPIKSLFIGIFLAIIIALIVNPSFVANIFSSLIDGLLYPFGRGRVGLTVAENRAPYLTDIFGSFGNLFWLFLLGNVILFYEATKHFEKDKKIWLNFFFIVFIFALSFTRFSSQSMFNGENFISKFAYLGGILLFIFVLFLAYIKAHIKKDEKTTEDFSNIEFHYVLLLTFAFWAMISMRGAVRLFFIISPMLIIISSLVPVKLWGYLKNKNDDLSKMFVGIVLLIVIIFMIITFVSYAAETTVAAENIVPSSYNQQWQKAMFWVRESTPENSIFVHWWDYGFWVQTLGERPTVTDGAHANSWWDHTTARYLLTTPKPETALSLMKTHNVSYLLIDQTDLGKYSAYSSIGSDANMDRFSQIPVMVVDPSQIIESAGREARVYQGSTIVDEDIAYSDTNGSSIFLPANRAFVIGMVIEISKTGGSFSFKQPEAVFFYNNQQVRIPLRYVYYNGEIIDFKSGIEATARVMQGVNLVGGQNINIDELGSVIYLSPKVSKGLFARLYLMDDPYKEYQTLTLAHSESDPFVDSLKAQGLDLDEIVYFQGFRGPIKIWRTEYPGNILTHEEFLRSSGEYASLDNLQWEK</sequence>
<organism evidence="19">
    <name type="scientific">uncultured archaeon Rifle_16ft_4_minimus_37913</name>
    <dbReference type="NCBI Taxonomy" id="1665152"/>
    <lineage>
        <taxon>Archaea</taxon>
        <taxon>environmental samples</taxon>
    </lineage>
</organism>
<name>A0A0H4TR92_9ARCH</name>
<keyword evidence="11" id="KW-0460">Magnesium</keyword>
<evidence type="ECO:0000256" key="12">
    <source>
        <dbReference type="ARBA" id="ARBA00022989"/>
    </source>
</evidence>
<comment type="subcellular location">
    <subcellularLocation>
        <location evidence="3">Endomembrane system</location>
        <topology evidence="3">Multi-pass membrane protein</topology>
    </subcellularLocation>
</comment>
<reference evidence="19" key="1">
    <citation type="journal article" date="2015" name="ISME J.">
        <title>Aquifer environment selects for microbial species cohorts in sediment and groundwater.</title>
        <authorList>
            <person name="Hug L.A."/>
            <person name="Thomas B.C."/>
            <person name="Brown C.T."/>
            <person name="Frischkorn K.R."/>
            <person name="Williams K.H."/>
            <person name="Tringe S.G."/>
            <person name="Banfield J.F."/>
        </authorList>
    </citation>
    <scope>NUCLEOTIDE SEQUENCE</scope>
</reference>
<feature type="transmembrane region" description="Helical" evidence="17">
    <location>
        <begin position="86"/>
        <end position="104"/>
    </location>
</feature>
<evidence type="ECO:0000313" key="19">
    <source>
        <dbReference type="EMBL" id="AKQ03299.1"/>
    </source>
</evidence>
<keyword evidence="14" id="KW-0464">Manganese</keyword>
<evidence type="ECO:0000256" key="3">
    <source>
        <dbReference type="ARBA" id="ARBA00004127"/>
    </source>
</evidence>
<dbReference type="PANTHER" id="PTHR13872">
    <property type="entry name" value="DOLICHYL-DIPHOSPHOOLIGOSACCHARIDE--PROTEIN GLYCOSYLTRANSFERASE SUBUNIT"/>
    <property type="match status" value="1"/>
</dbReference>
<comment type="catalytic activity">
    <reaction evidence="16">
        <text>an archaeal dolichyl phosphooligosaccharide + [protein]-L-asparagine = an archaeal dolichyl phosphate + a glycoprotein with the oligosaccharide chain attached by N-beta-D-glycosyl linkage to a protein L-asparagine.</text>
        <dbReference type="EC" id="2.4.99.21"/>
    </reaction>
</comment>
<feature type="transmembrane region" description="Helical" evidence="17">
    <location>
        <begin position="298"/>
        <end position="314"/>
    </location>
</feature>
<feature type="transmembrane region" description="Helical" evidence="17">
    <location>
        <begin position="510"/>
        <end position="530"/>
    </location>
</feature>
<dbReference type="GO" id="GO:0016020">
    <property type="term" value="C:membrane"/>
    <property type="evidence" value="ECO:0007669"/>
    <property type="project" value="InterPro"/>
</dbReference>
<evidence type="ECO:0000256" key="16">
    <source>
        <dbReference type="ARBA" id="ARBA00034066"/>
    </source>
</evidence>
<feature type="transmembrane region" description="Helical" evidence="17">
    <location>
        <begin position="445"/>
        <end position="465"/>
    </location>
</feature>
<dbReference type="GO" id="GO:0012505">
    <property type="term" value="C:endomembrane system"/>
    <property type="evidence" value="ECO:0007669"/>
    <property type="project" value="UniProtKB-SubCell"/>
</dbReference>